<evidence type="ECO:0000313" key="11">
    <source>
        <dbReference type="Proteomes" id="UP001596494"/>
    </source>
</evidence>
<proteinExistence type="inferred from homology"/>
<protein>
    <recommendedName>
        <fullName evidence="3 8">Histidinol-phosphatase</fullName>
        <shortName evidence="8">HolPase</shortName>
        <ecNumber evidence="3 8">3.1.3.15</ecNumber>
    </recommendedName>
</protein>
<accession>A0ABW2K2F5</accession>
<dbReference type="RefSeq" id="WP_289214680.1">
    <property type="nucleotide sequence ID" value="NZ_JAPVRC010000001.1"/>
</dbReference>
<feature type="domain" description="PHP" evidence="9">
    <location>
        <begin position="3"/>
        <end position="212"/>
    </location>
</feature>
<evidence type="ECO:0000256" key="2">
    <source>
        <dbReference type="ARBA" id="ARBA00009152"/>
    </source>
</evidence>
<keyword evidence="4 8" id="KW-0028">Amino-acid biosynthesis</keyword>
<comment type="caution">
    <text evidence="10">The sequence shown here is derived from an EMBL/GenBank/DDBJ whole genome shotgun (WGS) entry which is preliminary data.</text>
</comment>
<organism evidence="10 11">
    <name type="scientific">Halobacillus campisalis</name>
    <dbReference type="NCBI Taxonomy" id="435909"/>
    <lineage>
        <taxon>Bacteria</taxon>
        <taxon>Bacillati</taxon>
        <taxon>Bacillota</taxon>
        <taxon>Bacilli</taxon>
        <taxon>Bacillales</taxon>
        <taxon>Bacillaceae</taxon>
        <taxon>Halobacillus</taxon>
    </lineage>
</organism>
<dbReference type="Gene3D" id="3.20.20.140">
    <property type="entry name" value="Metal-dependent hydrolases"/>
    <property type="match status" value="1"/>
</dbReference>
<comment type="pathway">
    <text evidence="1 8">Amino-acid biosynthesis; L-histidine biosynthesis; L-histidine from 5-phospho-alpha-D-ribose 1-diphosphate: step 8/9.</text>
</comment>
<evidence type="ECO:0000256" key="7">
    <source>
        <dbReference type="ARBA" id="ARBA00049158"/>
    </source>
</evidence>
<evidence type="ECO:0000256" key="1">
    <source>
        <dbReference type="ARBA" id="ARBA00004970"/>
    </source>
</evidence>
<reference evidence="11" key="1">
    <citation type="journal article" date="2019" name="Int. J. Syst. Evol. Microbiol.">
        <title>The Global Catalogue of Microorganisms (GCM) 10K type strain sequencing project: providing services to taxonomists for standard genome sequencing and annotation.</title>
        <authorList>
            <consortium name="The Broad Institute Genomics Platform"/>
            <consortium name="The Broad Institute Genome Sequencing Center for Infectious Disease"/>
            <person name="Wu L."/>
            <person name="Ma J."/>
        </authorList>
    </citation>
    <scope>NUCLEOTIDE SEQUENCE [LARGE SCALE GENOMIC DNA]</scope>
    <source>
        <strain evidence="11">CCUG 73951</strain>
    </source>
</reference>
<evidence type="ECO:0000256" key="3">
    <source>
        <dbReference type="ARBA" id="ARBA00013085"/>
    </source>
</evidence>
<dbReference type="InterPro" id="IPR010140">
    <property type="entry name" value="Histidinol_P_phosphatase_HisJ"/>
</dbReference>
<gene>
    <name evidence="10" type="primary">hisJ</name>
    <name evidence="10" type="ORF">ACFQMN_05395</name>
</gene>
<dbReference type="Proteomes" id="UP001596494">
    <property type="component" value="Unassembled WGS sequence"/>
</dbReference>
<keyword evidence="11" id="KW-1185">Reference proteome</keyword>
<dbReference type="SUPFAM" id="SSF89550">
    <property type="entry name" value="PHP domain-like"/>
    <property type="match status" value="1"/>
</dbReference>
<evidence type="ECO:0000313" key="10">
    <source>
        <dbReference type="EMBL" id="MFC7320305.1"/>
    </source>
</evidence>
<dbReference type="PANTHER" id="PTHR21039:SF0">
    <property type="entry name" value="HISTIDINOL-PHOSPHATASE"/>
    <property type="match status" value="1"/>
</dbReference>
<evidence type="ECO:0000259" key="9">
    <source>
        <dbReference type="Pfam" id="PF02811"/>
    </source>
</evidence>
<dbReference type="NCBIfam" id="TIGR01856">
    <property type="entry name" value="hisJ_fam"/>
    <property type="match status" value="1"/>
</dbReference>
<evidence type="ECO:0000256" key="4">
    <source>
        <dbReference type="ARBA" id="ARBA00022605"/>
    </source>
</evidence>
<comment type="similarity">
    <text evidence="2 8">Belongs to the PHP hydrolase family. HisK subfamily.</text>
</comment>
<evidence type="ECO:0000256" key="5">
    <source>
        <dbReference type="ARBA" id="ARBA00022801"/>
    </source>
</evidence>
<dbReference type="InterPro" id="IPR016195">
    <property type="entry name" value="Pol/histidinol_Pase-like"/>
</dbReference>
<dbReference type="NCBIfam" id="NF005996">
    <property type="entry name" value="PRK08123.1"/>
    <property type="match status" value="1"/>
</dbReference>
<dbReference type="CDD" id="cd12110">
    <property type="entry name" value="PHP_HisPPase_Hisj_like"/>
    <property type="match status" value="1"/>
</dbReference>
<sequence length="269" mass="30412">MYDGHIHTPYCPHGSNASIESYIEQAIKLGYSSMCFTEHAPLPLNFEDPVPDRDSAMSMNNIESYIEEINQLKRTYESDIKINLGLEVDYIKGFEQETAGFLDEYGPYLDDSILSVHFLEIKNKWYCIDFSKEMYKSAKQAALTNESLYKIYFQVLEDSALKDLGPYKPNRIGHMSLIKKFQKIYAPPANWTDMAESFLDIVKRQGLSLDYNGAGLVKEYCKESYPPAAIAALASKKGIPLIYGSDAHHPQGLKQGYSQLESSLISKSP</sequence>
<comment type="catalytic activity">
    <reaction evidence="7 8">
        <text>L-histidinol phosphate + H2O = L-histidinol + phosphate</text>
        <dbReference type="Rhea" id="RHEA:14465"/>
        <dbReference type="ChEBI" id="CHEBI:15377"/>
        <dbReference type="ChEBI" id="CHEBI:43474"/>
        <dbReference type="ChEBI" id="CHEBI:57699"/>
        <dbReference type="ChEBI" id="CHEBI:57980"/>
        <dbReference type="EC" id="3.1.3.15"/>
    </reaction>
</comment>
<dbReference type="PANTHER" id="PTHR21039">
    <property type="entry name" value="HISTIDINOL PHOSPHATASE-RELATED"/>
    <property type="match status" value="1"/>
</dbReference>
<name>A0ABW2K2F5_9BACI</name>
<keyword evidence="6 8" id="KW-0368">Histidine biosynthesis</keyword>
<dbReference type="GO" id="GO:0004401">
    <property type="term" value="F:histidinol-phosphatase activity"/>
    <property type="evidence" value="ECO:0007669"/>
    <property type="project" value="UniProtKB-EC"/>
</dbReference>
<evidence type="ECO:0000256" key="6">
    <source>
        <dbReference type="ARBA" id="ARBA00023102"/>
    </source>
</evidence>
<evidence type="ECO:0000256" key="8">
    <source>
        <dbReference type="RuleBase" id="RU366003"/>
    </source>
</evidence>
<dbReference type="EC" id="3.1.3.15" evidence="3 8"/>
<dbReference type="InterPro" id="IPR004013">
    <property type="entry name" value="PHP_dom"/>
</dbReference>
<dbReference type="EMBL" id="JBHTBY010000005">
    <property type="protein sequence ID" value="MFC7320305.1"/>
    <property type="molecule type" value="Genomic_DNA"/>
</dbReference>
<dbReference type="Pfam" id="PF02811">
    <property type="entry name" value="PHP"/>
    <property type="match status" value="1"/>
</dbReference>
<keyword evidence="5 8" id="KW-0378">Hydrolase</keyword>